<dbReference type="SUPFAM" id="SSF55729">
    <property type="entry name" value="Acyl-CoA N-acyltransferases (Nat)"/>
    <property type="match status" value="1"/>
</dbReference>
<protein>
    <submittedName>
        <fullName evidence="2">GNAT family acetyltransferase</fullName>
    </submittedName>
</protein>
<name>A0A8J3LRV4_9ACTN</name>
<evidence type="ECO:0000313" key="2">
    <source>
        <dbReference type="EMBL" id="GIG76897.1"/>
    </source>
</evidence>
<sequence length="276" mass="29172">MDDLAAVAELAEAESLFALIAQAPEPARSVLGIASARIGGGVVVSMRHDSTGYWSKALGFGFEEPVSHKLIAEVCDFYRDQASPGAVLQIAPMCLPPEWPGICAAQNISAGSTWVKLVRAADTAAFPPIRTDLRVAAVDGDAVAEWASVLLRGFGMPVEAMGPVLVHGVARGGFRPYAAWRGDSMVGAANLRIHGDTASFSGASTLPGHRLSGAQSALLAVRARDAAAAGCRWLVAETWKPAPNRRNSSLNNMLRAGFSVIHPRRNWLWKPDGLPS</sequence>
<dbReference type="RefSeq" id="WP_203880447.1">
    <property type="nucleotide sequence ID" value="NZ_BAABHH010000001.1"/>
</dbReference>
<gene>
    <name evidence="2" type="ORF">Pka01_00240</name>
</gene>
<proteinExistence type="predicted"/>
<dbReference type="InterPro" id="IPR016181">
    <property type="entry name" value="Acyl_CoA_acyltransferase"/>
</dbReference>
<evidence type="ECO:0000259" key="1">
    <source>
        <dbReference type="PROSITE" id="PS51186"/>
    </source>
</evidence>
<reference evidence="2 3" key="1">
    <citation type="submission" date="2021-01" db="EMBL/GenBank/DDBJ databases">
        <title>Whole genome shotgun sequence of Planotetraspora kaengkrachanensis NBRC 104272.</title>
        <authorList>
            <person name="Komaki H."/>
            <person name="Tamura T."/>
        </authorList>
    </citation>
    <scope>NUCLEOTIDE SEQUENCE [LARGE SCALE GENOMIC DNA]</scope>
    <source>
        <strain evidence="2 3">NBRC 104272</strain>
    </source>
</reference>
<accession>A0A8J3LRV4</accession>
<dbReference type="EMBL" id="BONV01000001">
    <property type="protein sequence ID" value="GIG76897.1"/>
    <property type="molecule type" value="Genomic_DNA"/>
</dbReference>
<dbReference type="InterPro" id="IPR000182">
    <property type="entry name" value="GNAT_dom"/>
</dbReference>
<dbReference type="Gene3D" id="3.40.630.30">
    <property type="match status" value="1"/>
</dbReference>
<evidence type="ECO:0000313" key="3">
    <source>
        <dbReference type="Proteomes" id="UP000630097"/>
    </source>
</evidence>
<feature type="domain" description="N-acetyltransferase" evidence="1">
    <location>
        <begin position="133"/>
        <end position="276"/>
    </location>
</feature>
<dbReference type="Proteomes" id="UP000630097">
    <property type="component" value="Unassembled WGS sequence"/>
</dbReference>
<comment type="caution">
    <text evidence="2">The sequence shown here is derived from an EMBL/GenBank/DDBJ whole genome shotgun (WGS) entry which is preliminary data.</text>
</comment>
<organism evidence="2 3">
    <name type="scientific">Planotetraspora kaengkrachanensis</name>
    <dbReference type="NCBI Taxonomy" id="575193"/>
    <lineage>
        <taxon>Bacteria</taxon>
        <taxon>Bacillati</taxon>
        <taxon>Actinomycetota</taxon>
        <taxon>Actinomycetes</taxon>
        <taxon>Streptosporangiales</taxon>
        <taxon>Streptosporangiaceae</taxon>
        <taxon>Planotetraspora</taxon>
    </lineage>
</organism>
<dbReference type="AlphaFoldDB" id="A0A8J3LRV4"/>
<keyword evidence="3" id="KW-1185">Reference proteome</keyword>
<dbReference type="PROSITE" id="PS51186">
    <property type="entry name" value="GNAT"/>
    <property type="match status" value="1"/>
</dbReference>
<dbReference type="GO" id="GO:0016747">
    <property type="term" value="F:acyltransferase activity, transferring groups other than amino-acyl groups"/>
    <property type="evidence" value="ECO:0007669"/>
    <property type="project" value="InterPro"/>
</dbReference>